<dbReference type="InterPro" id="IPR015421">
    <property type="entry name" value="PyrdxlP-dep_Trfase_major"/>
</dbReference>
<evidence type="ECO:0000259" key="7">
    <source>
        <dbReference type="Pfam" id="PF00266"/>
    </source>
</evidence>
<evidence type="ECO:0000313" key="8">
    <source>
        <dbReference type="EMBL" id="PWI57475.1"/>
    </source>
</evidence>
<dbReference type="PANTHER" id="PTHR11601:SF36">
    <property type="entry name" value="CYSTEINE DESULFURASE NIFS-RELATED"/>
    <property type="match status" value="1"/>
</dbReference>
<evidence type="ECO:0000256" key="2">
    <source>
        <dbReference type="ARBA" id="ARBA00006490"/>
    </source>
</evidence>
<protein>
    <submittedName>
        <fullName evidence="8">Cysteine desulfurase NifS</fullName>
    </submittedName>
</protein>
<feature type="domain" description="Aminotransferase class V" evidence="7">
    <location>
        <begin position="7"/>
        <end position="370"/>
    </location>
</feature>
<comment type="similarity">
    <text evidence="2">Belongs to the class-V pyridoxal-phosphate-dependent aminotransferase family. NifS/IscS subfamily.</text>
</comment>
<dbReference type="Gene3D" id="3.90.1150.10">
    <property type="entry name" value="Aspartate Aminotransferase, domain 1"/>
    <property type="match status" value="1"/>
</dbReference>
<comment type="caution">
    <text evidence="8">The sequence shown here is derived from an EMBL/GenBank/DDBJ whole genome shotgun (WGS) entry which is preliminary data.</text>
</comment>
<dbReference type="PIRSF" id="PIRSF005572">
    <property type="entry name" value="NifS"/>
    <property type="match status" value="1"/>
</dbReference>
<comment type="cofactor">
    <cofactor evidence="1">
        <name>pyridoxal 5'-phosphate</name>
        <dbReference type="ChEBI" id="CHEBI:597326"/>
    </cofactor>
</comment>
<dbReference type="Gene3D" id="1.10.260.50">
    <property type="match status" value="1"/>
</dbReference>
<evidence type="ECO:0000256" key="4">
    <source>
        <dbReference type="ARBA" id="ARBA00022898"/>
    </source>
</evidence>
<evidence type="ECO:0000313" key="9">
    <source>
        <dbReference type="Proteomes" id="UP000245380"/>
    </source>
</evidence>
<dbReference type="Gene3D" id="3.40.640.10">
    <property type="entry name" value="Type I PLP-dependent aspartate aminotransferase-like (Major domain)"/>
    <property type="match status" value="1"/>
</dbReference>
<dbReference type="RefSeq" id="WP_109430735.1">
    <property type="nucleotide sequence ID" value="NZ_MPDK01000012.1"/>
</dbReference>
<dbReference type="OrthoDB" id="9808002at2"/>
<keyword evidence="5" id="KW-0408">Iron</keyword>
<dbReference type="Proteomes" id="UP000245380">
    <property type="component" value="Unassembled WGS sequence"/>
</dbReference>
<evidence type="ECO:0000256" key="5">
    <source>
        <dbReference type="ARBA" id="ARBA00023004"/>
    </source>
</evidence>
<evidence type="ECO:0000256" key="6">
    <source>
        <dbReference type="ARBA" id="ARBA00023014"/>
    </source>
</evidence>
<dbReference type="PANTHER" id="PTHR11601">
    <property type="entry name" value="CYSTEINE DESULFURYLASE FAMILY MEMBER"/>
    <property type="match status" value="1"/>
</dbReference>
<evidence type="ECO:0000256" key="3">
    <source>
        <dbReference type="ARBA" id="ARBA00022723"/>
    </source>
</evidence>
<proteinExistence type="inferred from homology"/>
<dbReference type="InterPro" id="IPR016454">
    <property type="entry name" value="Cysteine_dSase"/>
</dbReference>
<dbReference type="InterPro" id="IPR015422">
    <property type="entry name" value="PyrdxlP-dep_Trfase_small"/>
</dbReference>
<sequence length="395" mass="43281">MLDIRKYFDHAATTPLRMEALDILQRYLVEDFGNPNSLHQFGYAAKEALETARQVIADSIGAMSSEIIFTGSGTESNNLALLGAARHLRKLKKGNHIITSCIEHPSVLKTCDALEREGFRVTRIPVDQNGQVNPEDVRAEMRSDTILVSIMHANNVVGTIQKIAEIGELTRERGIWLHSDAVQTYGKVPICVSDLAVDLLTLNAHKIGGPKGVAALYMRKGIRLLPVLFGGSQERGLRPATQNVALIAAFAEAAKLAVREQEQETQRLQTLRKYLIEQLTTQIAGCRLNGHPQDALATHVNISIAQIEGQALMLELDRLGFATSSGSACSSTDHEPSYVLLAMGKSSKTALESLRITMGRTTTRESVDLLVAALQEIVTTWRSARNIPEFTAKIH</sequence>
<dbReference type="InterPro" id="IPR015424">
    <property type="entry name" value="PyrdxlP-dep_Trfase"/>
</dbReference>
<keyword evidence="4" id="KW-0663">Pyridoxal phosphate</keyword>
<dbReference type="FunFam" id="3.40.640.10:FF:000084">
    <property type="entry name" value="IscS-like cysteine desulfurase"/>
    <property type="match status" value="1"/>
</dbReference>
<dbReference type="AlphaFoldDB" id="A0A2U3D868"/>
<dbReference type="Pfam" id="PF00266">
    <property type="entry name" value="Aminotran_5"/>
    <property type="match status" value="1"/>
</dbReference>
<dbReference type="EMBL" id="MPDK01000012">
    <property type="protein sequence ID" value="PWI57475.1"/>
    <property type="molecule type" value="Genomic_DNA"/>
</dbReference>
<dbReference type="GO" id="GO:0031071">
    <property type="term" value="F:cysteine desulfurase activity"/>
    <property type="evidence" value="ECO:0007669"/>
    <property type="project" value="UniProtKB-ARBA"/>
</dbReference>
<dbReference type="GO" id="GO:0051536">
    <property type="term" value="F:iron-sulfur cluster binding"/>
    <property type="evidence" value="ECO:0007669"/>
    <property type="project" value="UniProtKB-KW"/>
</dbReference>
<reference evidence="8 9" key="1">
    <citation type="submission" date="2016-11" db="EMBL/GenBank/DDBJ databases">
        <title>Comparative genomics of Acidibacillus ferroxidans species.</title>
        <authorList>
            <person name="Oliveira G."/>
            <person name="Nunes G."/>
            <person name="Oliveira R."/>
            <person name="Araujo F."/>
            <person name="Salim A."/>
            <person name="Scholte L."/>
            <person name="Morais D."/>
            <person name="Nancucheo I."/>
            <person name="Johnson D.B."/>
            <person name="Grail B."/>
            <person name="Bittencourt J."/>
            <person name="Valadares R."/>
        </authorList>
    </citation>
    <scope>NUCLEOTIDE SEQUENCE [LARGE SCALE GENOMIC DNA]</scope>
    <source>
        <strain evidence="8 9">Y002</strain>
    </source>
</reference>
<dbReference type="InterPro" id="IPR000192">
    <property type="entry name" value="Aminotrans_V_dom"/>
</dbReference>
<name>A0A2U3D868_SULT2</name>
<dbReference type="SUPFAM" id="SSF53383">
    <property type="entry name" value="PLP-dependent transferases"/>
    <property type="match status" value="1"/>
</dbReference>
<keyword evidence="9" id="KW-1185">Reference proteome</keyword>
<dbReference type="NCBIfam" id="NF002806">
    <property type="entry name" value="PRK02948.1"/>
    <property type="match status" value="1"/>
</dbReference>
<organism evidence="8 9">
    <name type="scientific">Sulfoacidibacillus thermotolerans</name>
    <name type="common">Acidibacillus sulfuroxidans</name>
    <dbReference type="NCBI Taxonomy" id="1765684"/>
    <lineage>
        <taxon>Bacteria</taxon>
        <taxon>Bacillati</taxon>
        <taxon>Bacillota</taxon>
        <taxon>Bacilli</taxon>
        <taxon>Bacillales</taxon>
        <taxon>Alicyclobacillaceae</taxon>
        <taxon>Sulfoacidibacillus</taxon>
    </lineage>
</organism>
<keyword evidence="3" id="KW-0479">Metal-binding</keyword>
<dbReference type="GO" id="GO:0046872">
    <property type="term" value="F:metal ion binding"/>
    <property type="evidence" value="ECO:0007669"/>
    <property type="project" value="UniProtKB-KW"/>
</dbReference>
<evidence type="ECO:0000256" key="1">
    <source>
        <dbReference type="ARBA" id="ARBA00001933"/>
    </source>
</evidence>
<gene>
    <name evidence="8" type="ORF">BM613_08350</name>
</gene>
<keyword evidence="6" id="KW-0411">Iron-sulfur</keyword>
<accession>A0A2U3D868</accession>